<dbReference type="OrthoDB" id="2274644at2759"/>
<feature type="compositionally biased region" description="Polar residues" evidence="8">
    <location>
        <begin position="200"/>
        <end position="214"/>
    </location>
</feature>
<feature type="region of interest" description="Disordered" evidence="8">
    <location>
        <begin position="593"/>
        <end position="653"/>
    </location>
</feature>
<evidence type="ECO:0000256" key="8">
    <source>
        <dbReference type="SAM" id="MobiDB-lite"/>
    </source>
</evidence>
<feature type="compositionally biased region" description="Polar residues" evidence="8">
    <location>
        <begin position="1218"/>
        <end position="1227"/>
    </location>
</feature>
<feature type="compositionally biased region" description="Polar residues" evidence="8">
    <location>
        <begin position="132"/>
        <end position="143"/>
    </location>
</feature>
<comment type="cofactor">
    <cofactor evidence="2">
        <name>Mg(2+)</name>
        <dbReference type="ChEBI" id="CHEBI:18420"/>
    </cofactor>
</comment>
<feature type="region of interest" description="Disordered" evidence="8">
    <location>
        <begin position="861"/>
        <end position="889"/>
    </location>
</feature>
<dbReference type="EC" id="2.7.7.19" evidence="4"/>
<dbReference type="GO" id="GO:0010605">
    <property type="term" value="P:negative regulation of macromolecule metabolic process"/>
    <property type="evidence" value="ECO:0007669"/>
    <property type="project" value="UniProtKB-ARBA"/>
</dbReference>
<keyword evidence="7" id="KW-0460">Magnesium</keyword>
<reference evidence="11" key="1">
    <citation type="journal article" date="2020" name="Stud. Mycol.">
        <title>101 Dothideomycetes genomes: a test case for predicting lifestyles and emergence of pathogens.</title>
        <authorList>
            <person name="Haridas S."/>
            <person name="Albert R."/>
            <person name="Binder M."/>
            <person name="Bloem J."/>
            <person name="Labutti K."/>
            <person name="Salamov A."/>
            <person name="Andreopoulos B."/>
            <person name="Baker S."/>
            <person name="Barry K."/>
            <person name="Bills G."/>
            <person name="Bluhm B."/>
            <person name="Cannon C."/>
            <person name="Castanera R."/>
            <person name="Culley D."/>
            <person name="Daum C."/>
            <person name="Ezra D."/>
            <person name="Gonzalez J."/>
            <person name="Henrissat B."/>
            <person name="Kuo A."/>
            <person name="Liang C."/>
            <person name="Lipzen A."/>
            <person name="Lutzoni F."/>
            <person name="Magnuson J."/>
            <person name="Mondo S."/>
            <person name="Nolan M."/>
            <person name="Ohm R."/>
            <person name="Pangilinan J."/>
            <person name="Park H.-J."/>
            <person name="Ramirez L."/>
            <person name="Alfaro M."/>
            <person name="Sun H."/>
            <person name="Tritt A."/>
            <person name="Yoshinaga Y."/>
            <person name="Zwiers L.-H."/>
            <person name="Turgeon B."/>
            <person name="Goodwin S."/>
            <person name="Spatafora J."/>
            <person name="Crous P."/>
            <person name="Grigoriev I."/>
        </authorList>
    </citation>
    <scope>NUCLEOTIDE SEQUENCE</scope>
    <source>
        <strain evidence="11">CBS 122367</strain>
    </source>
</reference>
<dbReference type="GO" id="GO:1990817">
    <property type="term" value="F:poly(A) RNA polymerase activity"/>
    <property type="evidence" value="ECO:0007669"/>
    <property type="project" value="UniProtKB-EC"/>
</dbReference>
<evidence type="ECO:0000259" key="9">
    <source>
        <dbReference type="Pfam" id="PF03828"/>
    </source>
</evidence>
<feature type="compositionally biased region" description="Polar residues" evidence="8">
    <location>
        <begin position="787"/>
        <end position="798"/>
    </location>
</feature>
<dbReference type="SUPFAM" id="SSF81631">
    <property type="entry name" value="PAP/OAS1 substrate-binding domain"/>
    <property type="match status" value="1"/>
</dbReference>
<feature type="region of interest" description="Disordered" evidence="8">
    <location>
        <begin position="79"/>
        <end position="217"/>
    </location>
</feature>
<sequence>MSSVPRHDPAYLYAQHPFAIHSGPPQTSERTSLPGPPPLVSLSPSRYYSPLPALRAVTPNALFLLQPLLQLSRIDEVQSSAPPAPLPAVTVSEPATPALKARDPRPAAKRPSAKLAPAREQLDGSSGAVHSVSRNASMTSNGAANMGNKREEGAPYARAQRPSIVSQHSNSVPSTPLQVARQYESRSRSPSPNGGLGSHSPRSVSSEANSTMPTLRTGRMIRCKYETTTASGRRRMGYTSSEILEKAKEEPKKTLDPHEDKKLSGDMRELYDRLQPSKENAQRRDEFVEKLQVILETEFPGNEFKVHVFGSSGNMLYTSESDVDICIQTPMKRLEEMHLLAEALAKHGMEKVVCIPQAKVRIVKVWDPVLKLACDMNVNNTLALENTRMIKTYIQIDERVRPLAMIIKYWTKQRILNDAAIGGTISSYTWICMILNFLQTRDPPILPALHNLPYRAKDETTGKLSDSGFADDIRRLNGYGEKNKETLGGLLFHFFRKYGHELDYEKHVISVRRGCLLTREQKNWHLAGLQKEARNRLCVEEPFNTERNLGNSADEFSWRGVHLEIRRAFDLLVDGQHLGKVCEQYEFPPESAVQEKSTVFQKPKSTKPTLTSSLPARNPRNGGHRGGRGGFNGKGNSNYGRRSSSSASFGANRPFLNSPPISAMNGPDYFPRGLNEQLHDQLFQQYQMLEMQSNSLRAQLAAQQRAQQAHQAQVAQMHAQAVAHAQQNRGTSSTNGSPQKSPYVNGRSSPHLNDAGLAQNAVPNFLYHYPGFFDPAQASAAVPQDGPRTNPSSPSLASSVPGLRRQVHRASNASETASIRSQSQPARGMPPQGTVPGYPPMPQPYDPAIFAGYPIVSSTQEASGSQSATDVQYSPLSANPESVAHSDHGTPKEYVGYYVDEHLPPRPLHEYSVSHYPSLSELTQQRRRRVSSEITQPLLNSLRRVSRSPSPLGGHVRSYSTSVAPQAPHLDARRDRMDSARPPVDAGPVIVNGSFPTQPLEARSRSGTVDALPSADVKNPIALGILTNQDQYRMVPPEQRQQFVLEEIQRHRTEKLIGVNIANGSMGRSMNNVSPVETNGLTKVPSEGHRPQFPPLPEAWVNYEMSNGNRINHSEEVSPTRTQPAQWRPMPQLNGLPTLDTLNAPRAPPQEVKSATLPSHPLLSPVFETRTPSPNHNRQQEASKLVNGNKTHTKENAPQARRASHSAAHASAQKDSRNNAQKGNSPASEKGKANGGNHNSNGWQQQGRNKNKKKKGGNKTNEQKPSGEPLPANAADRKGG</sequence>
<feature type="compositionally biased region" description="Low complexity" evidence="8">
    <location>
        <begin position="712"/>
        <end position="727"/>
    </location>
</feature>
<feature type="region of interest" description="Disordered" evidence="8">
    <location>
        <begin position="19"/>
        <end position="38"/>
    </location>
</feature>
<feature type="domain" description="Poly(A) RNA polymerase mitochondrial-like central palm" evidence="10">
    <location>
        <begin position="263"/>
        <end position="395"/>
    </location>
</feature>
<dbReference type="SUPFAM" id="SSF81301">
    <property type="entry name" value="Nucleotidyltransferase"/>
    <property type="match status" value="1"/>
</dbReference>
<dbReference type="GO" id="GO:0046872">
    <property type="term" value="F:metal ion binding"/>
    <property type="evidence" value="ECO:0007669"/>
    <property type="project" value="UniProtKB-KW"/>
</dbReference>
<gene>
    <name evidence="11" type="ORF">K458DRAFT_409391</name>
</gene>
<feature type="region of interest" description="Disordered" evidence="8">
    <location>
        <begin position="778"/>
        <end position="843"/>
    </location>
</feature>
<dbReference type="Proteomes" id="UP000799291">
    <property type="component" value="Unassembled WGS sequence"/>
</dbReference>
<dbReference type="Pfam" id="PF03828">
    <property type="entry name" value="PAP_assoc"/>
    <property type="match status" value="1"/>
</dbReference>
<evidence type="ECO:0000313" key="11">
    <source>
        <dbReference type="EMBL" id="KAF2677918.1"/>
    </source>
</evidence>
<dbReference type="InterPro" id="IPR002058">
    <property type="entry name" value="PAP_assoc"/>
</dbReference>
<dbReference type="EMBL" id="MU005617">
    <property type="protein sequence ID" value="KAF2677918.1"/>
    <property type="molecule type" value="Genomic_DNA"/>
</dbReference>
<feature type="region of interest" description="Disordered" evidence="8">
    <location>
        <begin position="1111"/>
        <end position="1280"/>
    </location>
</feature>
<dbReference type="Pfam" id="PF22600">
    <property type="entry name" value="MTPAP-like_central"/>
    <property type="match status" value="1"/>
</dbReference>
<comment type="cofactor">
    <cofactor evidence="1">
        <name>Mn(2+)</name>
        <dbReference type="ChEBI" id="CHEBI:29035"/>
    </cofactor>
</comment>
<accession>A0A6G1IIK1</accession>
<dbReference type="AlphaFoldDB" id="A0A6G1IIK1"/>
<comment type="similarity">
    <text evidence="3">Belongs to the DNA polymerase type-B-like family.</text>
</comment>
<evidence type="ECO:0000256" key="7">
    <source>
        <dbReference type="ARBA" id="ARBA00022842"/>
    </source>
</evidence>
<feature type="region of interest" description="Disordered" evidence="8">
    <location>
        <begin position="944"/>
        <end position="1005"/>
    </location>
</feature>
<evidence type="ECO:0000256" key="4">
    <source>
        <dbReference type="ARBA" id="ARBA00012388"/>
    </source>
</evidence>
<keyword evidence="6" id="KW-0479">Metal-binding</keyword>
<feature type="compositionally biased region" description="Polar residues" evidence="8">
    <location>
        <begin position="861"/>
        <end position="880"/>
    </location>
</feature>
<dbReference type="GO" id="GO:0031123">
    <property type="term" value="P:RNA 3'-end processing"/>
    <property type="evidence" value="ECO:0007669"/>
    <property type="project" value="TreeGrafter"/>
</dbReference>
<feature type="compositionally biased region" description="Polar residues" evidence="8">
    <location>
        <begin position="809"/>
        <end position="825"/>
    </location>
</feature>
<feature type="domain" description="PAP-associated" evidence="9">
    <location>
        <begin position="486"/>
        <end position="546"/>
    </location>
</feature>
<keyword evidence="5" id="KW-0808">Transferase</keyword>
<feature type="region of interest" description="Disordered" evidence="8">
    <location>
        <begin position="712"/>
        <end position="756"/>
    </location>
</feature>
<dbReference type="PANTHER" id="PTHR12271:SF113">
    <property type="entry name" value="POLY(A) RNA POLYMERASE CID11"/>
    <property type="match status" value="1"/>
</dbReference>
<evidence type="ECO:0000313" key="12">
    <source>
        <dbReference type="Proteomes" id="UP000799291"/>
    </source>
</evidence>
<feature type="compositionally biased region" description="Low complexity" evidence="8">
    <location>
        <begin position="634"/>
        <end position="653"/>
    </location>
</feature>
<dbReference type="InterPro" id="IPR043519">
    <property type="entry name" value="NT_sf"/>
</dbReference>
<dbReference type="CDD" id="cd05402">
    <property type="entry name" value="NT_PAP_TUTase"/>
    <property type="match status" value="1"/>
</dbReference>
<dbReference type="Gene3D" id="3.30.460.10">
    <property type="entry name" value="Beta Polymerase, domain 2"/>
    <property type="match status" value="1"/>
</dbReference>
<dbReference type="PANTHER" id="PTHR12271">
    <property type="entry name" value="POLY A POLYMERASE CID PAP -RELATED"/>
    <property type="match status" value="1"/>
</dbReference>
<feature type="compositionally biased region" description="Polar residues" evidence="8">
    <location>
        <begin position="1170"/>
        <end position="1190"/>
    </location>
</feature>
<protein>
    <recommendedName>
        <fullName evidence="4">polynucleotide adenylyltransferase</fullName>
        <ecNumber evidence="4">2.7.7.19</ecNumber>
    </recommendedName>
</protein>
<evidence type="ECO:0000259" key="10">
    <source>
        <dbReference type="Pfam" id="PF22600"/>
    </source>
</evidence>
<evidence type="ECO:0000256" key="2">
    <source>
        <dbReference type="ARBA" id="ARBA00001946"/>
    </source>
</evidence>
<keyword evidence="12" id="KW-1185">Reference proteome</keyword>
<feature type="compositionally biased region" description="Basic and acidic residues" evidence="8">
    <location>
        <begin position="970"/>
        <end position="979"/>
    </location>
</feature>
<feature type="compositionally biased region" description="Polar residues" evidence="8">
    <location>
        <begin position="606"/>
        <end position="615"/>
    </location>
</feature>
<evidence type="ECO:0000256" key="1">
    <source>
        <dbReference type="ARBA" id="ARBA00001936"/>
    </source>
</evidence>
<dbReference type="InterPro" id="IPR054708">
    <property type="entry name" value="MTPAP-like_central"/>
</dbReference>
<feature type="compositionally biased region" description="Polar residues" evidence="8">
    <location>
        <begin position="728"/>
        <end position="751"/>
    </location>
</feature>
<evidence type="ECO:0000256" key="5">
    <source>
        <dbReference type="ARBA" id="ARBA00022679"/>
    </source>
</evidence>
<dbReference type="Gene3D" id="1.10.1410.10">
    <property type="match status" value="1"/>
</dbReference>
<evidence type="ECO:0000256" key="6">
    <source>
        <dbReference type="ARBA" id="ARBA00022723"/>
    </source>
</evidence>
<name>A0A6G1IIK1_9PLEO</name>
<feature type="compositionally biased region" description="Polar residues" evidence="8">
    <location>
        <begin position="163"/>
        <end position="177"/>
    </location>
</feature>
<evidence type="ECO:0000256" key="3">
    <source>
        <dbReference type="ARBA" id="ARBA00008593"/>
    </source>
</evidence>
<organism evidence="11 12">
    <name type="scientific">Lentithecium fluviatile CBS 122367</name>
    <dbReference type="NCBI Taxonomy" id="1168545"/>
    <lineage>
        <taxon>Eukaryota</taxon>
        <taxon>Fungi</taxon>
        <taxon>Dikarya</taxon>
        <taxon>Ascomycota</taxon>
        <taxon>Pezizomycotina</taxon>
        <taxon>Dothideomycetes</taxon>
        <taxon>Pleosporomycetidae</taxon>
        <taxon>Pleosporales</taxon>
        <taxon>Massarineae</taxon>
        <taxon>Lentitheciaceae</taxon>
        <taxon>Lentithecium</taxon>
    </lineage>
</organism>
<proteinExistence type="inferred from homology"/>